<evidence type="ECO:0000256" key="2">
    <source>
        <dbReference type="ARBA" id="ARBA00022801"/>
    </source>
</evidence>
<keyword evidence="2 6" id="KW-0378">Hydrolase</keyword>
<organism evidence="8 9">
    <name type="scientific">Paraburkholderia sabiae</name>
    <dbReference type="NCBI Taxonomy" id="273251"/>
    <lineage>
        <taxon>Bacteria</taxon>
        <taxon>Pseudomonadati</taxon>
        <taxon>Pseudomonadota</taxon>
        <taxon>Betaproteobacteria</taxon>
        <taxon>Burkholderiales</taxon>
        <taxon>Burkholderiaceae</taxon>
        <taxon>Paraburkholderia</taxon>
    </lineage>
</organism>
<dbReference type="Gene3D" id="3.10.20.310">
    <property type="entry name" value="membrane protein fhac"/>
    <property type="match status" value="1"/>
</dbReference>
<dbReference type="Pfam" id="PF07244">
    <property type="entry name" value="POTRA"/>
    <property type="match status" value="1"/>
</dbReference>
<reference evidence="8 9" key="1">
    <citation type="submission" date="2024-01" db="EMBL/GenBank/DDBJ databases">
        <title>The diversity of rhizobia nodulating Mimosa spp. in eleven states of Brazil covering several biomes is determined by host plant, location, and edaphic factors.</title>
        <authorList>
            <person name="Rouws L."/>
            <person name="Barauna A."/>
            <person name="Beukes C."/>
            <person name="De Faria S.M."/>
            <person name="Gross E."/>
            <person name="Dos Reis Junior F.B."/>
            <person name="Simon M."/>
            <person name="Maluk M."/>
            <person name="Odee D.W."/>
            <person name="Kenicer G."/>
            <person name="Young J.P.W."/>
            <person name="Reis V.M."/>
            <person name="Zilli J."/>
            <person name="James E.K."/>
        </authorList>
    </citation>
    <scope>NUCLEOTIDE SEQUENCE [LARGE SCALE GENOMIC DNA]</scope>
    <source>
        <strain evidence="8 9">JPY77</strain>
    </source>
</reference>
<sequence length="738" mass="79418">MTLCAHANANGAAACTAEPGRPSVGLVLSGGGARGYAHLGVLKVLEENRIPVDCIAATSMGSVVGGLYASGMTATDIEHHLAGINLADIAFDVTERADLSQKQREDERLYVNSLTLGFGSNGLRLPAGLVQGNRLQSLLQDWTSDVPGDLSFDRLPIPYRAIATDLQTGQKVVLDRGSLSQAIRASIALPGLFAPTEVDGRTLIDGGIVSNLPVETARGMGAKTIIAVDIGSPLRPLDAMASPADVMQQMIGILIHQNVARQRKELTRGDVLIEPALGTLTFTDFAHANQAIAAGEAAARAALPRLQRLALQPAQYAAWRAAHGSPGSRQIHITRIEIRGHGAVPKQRILDALPVRAGDVYDSTALNRDLLALTTSGDFDTVTQKLVSDGADNTLVIDAREKSWGPNFLLFGLGLSTGSTDDGSFRLHLGYRRPWLTASGLEGRIDTTLGSDRLSLHAELRQPLSGAFGYYVAPYVEFERRYVNIYQDDPWVKLTQYRQQTERAGLDFGLPLSNLGDFRIGLAYAHGYSSPQYNTLQENDDGTTSLLFPDIYGRQLTARARLVIDQLDDSLFPRRGYFAELRVERSLFTQTNSFTEAYGKGLVAASYGRHSITAGIEAGNDFGSVNPINPFGFTLGGFQHLSAYATDQLAGNSMLYGQVTYMNRLAVFDASPIRGLFAGMSLEAGNVWQGNIQNGGGPLKRSITFFMSATTSFGPVYVGAAFAPGGRNNFYIQLGHTY</sequence>
<comment type="caution">
    <text evidence="8">The sequence shown here is derived from an EMBL/GenBank/DDBJ whole genome shotgun (WGS) entry which is preliminary data.</text>
</comment>
<comment type="subcellular location">
    <subcellularLocation>
        <location evidence="1">Membrane</location>
    </subcellularLocation>
</comment>
<dbReference type="InterPro" id="IPR016035">
    <property type="entry name" value="Acyl_Trfase/lysoPLipase"/>
</dbReference>
<dbReference type="PANTHER" id="PTHR14226:SF29">
    <property type="entry name" value="NEUROPATHY TARGET ESTERASE SWS"/>
    <property type="match status" value="1"/>
</dbReference>
<dbReference type="InterPro" id="IPR002641">
    <property type="entry name" value="PNPLA_dom"/>
</dbReference>
<evidence type="ECO:0000256" key="4">
    <source>
        <dbReference type="ARBA" id="ARBA00023098"/>
    </source>
</evidence>
<protein>
    <submittedName>
        <fullName evidence="8">Patatin-like phospholipase family protein</fullName>
    </submittedName>
</protein>
<accession>A0ABU9QM14</accession>
<dbReference type="Proteomes" id="UP001494588">
    <property type="component" value="Unassembled WGS sequence"/>
</dbReference>
<evidence type="ECO:0000256" key="6">
    <source>
        <dbReference type="PROSITE-ProRule" id="PRU01161"/>
    </source>
</evidence>
<proteinExistence type="predicted"/>
<dbReference type="InterPro" id="IPR010827">
    <property type="entry name" value="BamA/TamA_POTRA"/>
</dbReference>
<keyword evidence="5" id="KW-0472">Membrane</keyword>
<dbReference type="InterPro" id="IPR050301">
    <property type="entry name" value="NTE"/>
</dbReference>
<evidence type="ECO:0000313" key="9">
    <source>
        <dbReference type="Proteomes" id="UP001494588"/>
    </source>
</evidence>
<dbReference type="Pfam" id="PF01734">
    <property type="entry name" value="Patatin"/>
    <property type="match status" value="1"/>
</dbReference>
<dbReference type="PROSITE" id="PS51635">
    <property type="entry name" value="PNPLA"/>
    <property type="match status" value="1"/>
</dbReference>
<dbReference type="EMBL" id="JAZHGC010000036">
    <property type="protein sequence ID" value="MEM5290471.1"/>
    <property type="molecule type" value="Genomic_DNA"/>
</dbReference>
<evidence type="ECO:0000256" key="5">
    <source>
        <dbReference type="ARBA" id="ARBA00023136"/>
    </source>
</evidence>
<feature type="domain" description="PNPLA" evidence="7">
    <location>
        <begin position="26"/>
        <end position="218"/>
    </location>
</feature>
<evidence type="ECO:0000313" key="8">
    <source>
        <dbReference type="EMBL" id="MEM5290471.1"/>
    </source>
</evidence>
<evidence type="ECO:0000256" key="3">
    <source>
        <dbReference type="ARBA" id="ARBA00022963"/>
    </source>
</evidence>
<dbReference type="SUPFAM" id="SSF52151">
    <property type="entry name" value="FabD/lysophospholipase-like"/>
    <property type="match status" value="1"/>
</dbReference>
<dbReference type="PANTHER" id="PTHR14226">
    <property type="entry name" value="NEUROPATHY TARGET ESTERASE/SWISS CHEESE D.MELANOGASTER"/>
    <property type="match status" value="1"/>
</dbReference>
<gene>
    <name evidence="8" type="ORF">V4C55_32590</name>
</gene>
<feature type="active site" description="Nucleophile" evidence="6">
    <location>
        <position position="59"/>
    </location>
</feature>
<keyword evidence="9" id="KW-1185">Reference proteome</keyword>
<dbReference type="Gene3D" id="2.40.160.50">
    <property type="entry name" value="membrane protein fhac: a member of the omp85/tpsb transporter family"/>
    <property type="match status" value="1"/>
</dbReference>
<keyword evidence="4 6" id="KW-0443">Lipid metabolism</keyword>
<comment type="caution">
    <text evidence="6">Lacks conserved residue(s) required for the propagation of feature annotation.</text>
</comment>
<dbReference type="Pfam" id="PF01103">
    <property type="entry name" value="Omp85"/>
    <property type="match status" value="1"/>
</dbReference>
<dbReference type="CDD" id="cd07205">
    <property type="entry name" value="Pat_PNPLA6_PNPLA7_NTE1_like"/>
    <property type="match status" value="1"/>
</dbReference>
<feature type="short sequence motif" description="GXGXXG" evidence="6">
    <location>
        <begin position="30"/>
        <end position="35"/>
    </location>
</feature>
<dbReference type="InterPro" id="IPR000184">
    <property type="entry name" value="Bac_surfAg_D15"/>
</dbReference>
<name>A0ABU9QM14_9BURK</name>
<evidence type="ECO:0000256" key="1">
    <source>
        <dbReference type="ARBA" id="ARBA00004370"/>
    </source>
</evidence>
<feature type="short sequence motif" description="DGA/G" evidence="6">
    <location>
        <begin position="205"/>
        <end position="207"/>
    </location>
</feature>
<feature type="active site" description="Proton acceptor" evidence="6">
    <location>
        <position position="205"/>
    </location>
</feature>
<keyword evidence="3 6" id="KW-0442">Lipid degradation</keyword>
<evidence type="ECO:0000259" key="7">
    <source>
        <dbReference type="PROSITE" id="PS51635"/>
    </source>
</evidence>
<dbReference type="Gene3D" id="3.40.1090.10">
    <property type="entry name" value="Cytosolic phospholipase A2 catalytic domain"/>
    <property type="match status" value="2"/>
</dbReference>